<proteinExistence type="predicted"/>
<evidence type="ECO:0000313" key="1">
    <source>
        <dbReference type="EMBL" id="OQB40580.1"/>
    </source>
</evidence>
<dbReference type="AlphaFoldDB" id="A0A1V5ZK36"/>
<comment type="caution">
    <text evidence="1">The sequence shown here is derived from an EMBL/GenBank/DDBJ whole genome shotgun (WGS) entry which is preliminary data.</text>
</comment>
<sequence>MNMKELAKQEVVKNGYDNIPVGMTKLKANTIDINPIEVEFNGIKKTRYELTGETVDGKAVKFGCGVQVYNGLVEVSKQDNIKVVYITRNGTTKDNTNYTVVGE</sequence>
<organism evidence="1">
    <name type="scientific">candidate division CPR1 bacterium ADurb.Bin160</name>
    <dbReference type="NCBI Taxonomy" id="1852826"/>
    <lineage>
        <taxon>Bacteria</taxon>
        <taxon>candidate division CPR1</taxon>
    </lineage>
</organism>
<protein>
    <submittedName>
        <fullName evidence="1">Uncharacterized protein</fullName>
    </submittedName>
</protein>
<accession>A0A1V5ZK36</accession>
<name>A0A1V5ZK36_9BACT</name>
<dbReference type="Proteomes" id="UP000485621">
    <property type="component" value="Unassembled WGS sequence"/>
</dbReference>
<reference evidence="1" key="1">
    <citation type="submission" date="2017-02" db="EMBL/GenBank/DDBJ databases">
        <title>Delving into the versatile metabolic prowess of the omnipresent phylum Bacteroidetes.</title>
        <authorList>
            <person name="Nobu M.K."/>
            <person name="Mei R."/>
            <person name="Narihiro T."/>
            <person name="Kuroda K."/>
            <person name="Liu W.-T."/>
        </authorList>
    </citation>
    <scope>NUCLEOTIDE SEQUENCE</scope>
    <source>
        <strain evidence="1">ADurb.Bin160</strain>
    </source>
</reference>
<dbReference type="EMBL" id="MWDB01000039">
    <property type="protein sequence ID" value="OQB40580.1"/>
    <property type="molecule type" value="Genomic_DNA"/>
</dbReference>
<gene>
    <name evidence="1" type="ORF">BWY04_01285</name>
</gene>